<dbReference type="Gene3D" id="3.30.1490.20">
    <property type="entry name" value="ATP-grasp fold, A domain"/>
    <property type="match status" value="1"/>
</dbReference>
<keyword evidence="6" id="KW-0479">Metal-binding</keyword>
<dbReference type="InterPro" id="IPR011761">
    <property type="entry name" value="ATP-grasp"/>
</dbReference>
<evidence type="ECO:0000256" key="11">
    <source>
        <dbReference type="ARBA" id="ARBA00038345"/>
    </source>
</evidence>
<accession>F8F480</accession>
<evidence type="ECO:0000259" key="16">
    <source>
        <dbReference type="PROSITE" id="PS50975"/>
    </source>
</evidence>
<dbReference type="Gene3D" id="3.40.50.20">
    <property type="match status" value="1"/>
</dbReference>
<organism evidence="17 18">
    <name type="scientific">Gracilinema caldarium (strain ATCC 51460 / DSM 7334 / H1)</name>
    <name type="common">Treponema caldarium</name>
    <dbReference type="NCBI Taxonomy" id="744872"/>
    <lineage>
        <taxon>Bacteria</taxon>
        <taxon>Pseudomonadati</taxon>
        <taxon>Spirochaetota</taxon>
        <taxon>Spirochaetia</taxon>
        <taxon>Spirochaetales</taxon>
        <taxon>Breznakiellaceae</taxon>
        <taxon>Gracilinema</taxon>
    </lineage>
</organism>
<comment type="cofactor">
    <cofactor evidence="1">
        <name>Mn(2+)</name>
        <dbReference type="ChEBI" id="CHEBI:29035"/>
    </cofactor>
</comment>
<dbReference type="SUPFAM" id="SSF56059">
    <property type="entry name" value="Glutathione synthetase ATP-binding domain-like"/>
    <property type="match status" value="1"/>
</dbReference>
<dbReference type="HOGENOM" id="CLU_027420_3_1_12"/>
<dbReference type="InterPro" id="IPR037123">
    <property type="entry name" value="PRibGlycinamide_synth_C_sf"/>
</dbReference>
<dbReference type="InterPro" id="IPR020562">
    <property type="entry name" value="PRibGlycinamide_synth_N"/>
</dbReference>
<dbReference type="KEGG" id="scd:Spica_2418"/>
<dbReference type="EMBL" id="CP002868">
    <property type="protein sequence ID" value="AEJ20527.1"/>
    <property type="molecule type" value="Genomic_DNA"/>
</dbReference>
<evidence type="ECO:0000256" key="6">
    <source>
        <dbReference type="ARBA" id="ARBA00022723"/>
    </source>
</evidence>
<dbReference type="Gene3D" id="3.30.470.20">
    <property type="entry name" value="ATP-grasp fold, B domain"/>
    <property type="match status" value="1"/>
</dbReference>
<dbReference type="FunFam" id="3.40.50.20:FF:000006">
    <property type="entry name" value="Phosphoribosylamine--glycine ligase, chloroplastic"/>
    <property type="match status" value="1"/>
</dbReference>
<evidence type="ECO:0000256" key="12">
    <source>
        <dbReference type="ARBA" id="ARBA00042242"/>
    </source>
</evidence>
<dbReference type="AlphaFoldDB" id="F8F480"/>
<dbReference type="GO" id="GO:0004637">
    <property type="term" value="F:phosphoribosylamine-glycine ligase activity"/>
    <property type="evidence" value="ECO:0007669"/>
    <property type="project" value="UniProtKB-UniRule"/>
</dbReference>
<dbReference type="PANTHER" id="PTHR43472:SF1">
    <property type="entry name" value="PHOSPHORIBOSYLAMINE--GLYCINE LIGASE, CHLOROPLASTIC"/>
    <property type="match status" value="1"/>
</dbReference>
<evidence type="ECO:0000313" key="17">
    <source>
        <dbReference type="EMBL" id="AEJ20527.1"/>
    </source>
</evidence>
<comment type="catalytic activity">
    <reaction evidence="14">
        <text>5-phospho-beta-D-ribosylamine + glycine + ATP = N(1)-(5-phospho-beta-D-ribosyl)glycinamide + ADP + phosphate + H(+)</text>
        <dbReference type="Rhea" id="RHEA:17453"/>
        <dbReference type="ChEBI" id="CHEBI:15378"/>
        <dbReference type="ChEBI" id="CHEBI:30616"/>
        <dbReference type="ChEBI" id="CHEBI:43474"/>
        <dbReference type="ChEBI" id="CHEBI:57305"/>
        <dbReference type="ChEBI" id="CHEBI:58681"/>
        <dbReference type="ChEBI" id="CHEBI:143788"/>
        <dbReference type="ChEBI" id="CHEBI:456216"/>
        <dbReference type="EC" id="6.3.4.13"/>
    </reaction>
</comment>
<keyword evidence="7 15" id="KW-0547">Nucleotide-binding</keyword>
<dbReference type="GO" id="GO:0046872">
    <property type="term" value="F:metal ion binding"/>
    <property type="evidence" value="ECO:0007669"/>
    <property type="project" value="UniProtKB-KW"/>
</dbReference>
<dbReference type="Pfam" id="PF02843">
    <property type="entry name" value="GARS_C"/>
    <property type="match status" value="1"/>
</dbReference>
<reference evidence="18" key="1">
    <citation type="journal article" date="2013" name="Stand. Genomic Sci.">
        <title>Genome sequence of the thermophilic fresh-water bacterium Spirochaeta caldaria type strain (H1(T)), reclassification of Spirochaeta caldaria, Spirochaeta stenostrepta, and Spirochaeta zuelzerae in the genus Treponema as Treponema caldaria comb. nov., Treponema stenostrepta comb. nov., and Treponema zuelzerae comb. nov., and emendation of the genus Treponema.</title>
        <authorList>
            <person name="Abt B."/>
            <person name="Goker M."/>
            <person name="Scheuner C."/>
            <person name="Han C."/>
            <person name="Lu M."/>
            <person name="Misra M."/>
            <person name="Lapidus A."/>
            <person name="Nolan M."/>
            <person name="Lucas S."/>
            <person name="Hammon N."/>
            <person name="Deshpande S."/>
            <person name="Cheng J.F."/>
            <person name="Tapia R."/>
            <person name="Goodwin L.A."/>
            <person name="Pitluck S."/>
            <person name="Liolios K."/>
            <person name="Pagani I."/>
            <person name="Ivanova N."/>
            <person name="Mavromatis K."/>
            <person name="Mikhailova N."/>
            <person name="Huntemann M."/>
            <person name="Pati A."/>
            <person name="Chen A."/>
            <person name="Palaniappan K."/>
            <person name="Land M."/>
            <person name="Hauser L."/>
            <person name="Jeffries C.D."/>
            <person name="Rohde M."/>
            <person name="Spring S."/>
            <person name="Gronow S."/>
            <person name="Detter J.C."/>
            <person name="Bristow J."/>
            <person name="Eisen J.A."/>
            <person name="Markowitz V."/>
            <person name="Hugenholtz P."/>
            <person name="Kyrpides N.C."/>
            <person name="Woyke T."/>
            <person name="Klenk H.P."/>
        </authorList>
    </citation>
    <scope>NUCLEOTIDE SEQUENCE</scope>
    <source>
        <strain evidence="18">ATCC 51460 / DSM 7334 / H1</strain>
    </source>
</reference>
<dbReference type="InterPro" id="IPR013815">
    <property type="entry name" value="ATP_grasp_subdomain_1"/>
</dbReference>
<dbReference type="HAMAP" id="MF_00138">
    <property type="entry name" value="GARS"/>
    <property type="match status" value="1"/>
</dbReference>
<evidence type="ECO:0000256" key="13">
    <source>
        <dbReference type="ARBA" id="ARBA00042864"/>
    </source>
</evidence>
<dbReference type="GO" id="GO:0009113">
    <property type="term" value="P:purine nucleobase biosynthetic process"/>
    <property type="evidence" value="ECO:0007669"/>
    <property type="project" value="InterPro"/>
</dbReference>
<keyword evidence="8 14" id="KW-0658">Purine biosynthesis</keyword>
<name>F8F480_GRAC1</name>
<dbReference type="NCBIfam" id="TIGR00877">
    <property type="entry name" value="purD"/>
    <property type="match status" value="1"/>
</dbReference>
<dbReference type="SMART" id="SM01209">
    <property type="entry name" value="GARS_A"/>
    <property type="match status" value="1"/>
</dbReference>
<dbReference type="InterPro" id="IPR016185">
    <property type="entry name" value="PreATP-grasp_dom_sf"/>
</dbReference>
<evidence type="ECO:0000256" key="14">
    <source>
        <dbReference type="HAMAP-Rule" id="MF_00138"/>
    </source>
</evidence>
<dbReference type="PROSITE" id="PS50975">
    <property type="entry name" value="ATP_GRASP"/>
    <property type="match status" value="1"/>
</dbReference>
<evidence type="ECO:0000313" key="18">
    <source>
        <dbReference type="Proteomes" id="UP000000503"/>
    </source>
</evidence>
<dbReference type="UniPathway" id="UPA00074">
    <property type="reaction ID" value="UER00125"/>
</dbReference>
<dbReference type="InterPro" id="IPR020561">
    <property type="entry name" value="PRibGlycinamid_synth_ATP-grasp"/>
</dbReference>
<dbReference type="PANTHER" id="PTHR43472">
    <property type="entry name" value="PHOSPHORIBOSYLAMINE--GLYCINE LIGASE"/>
    <property type="match status" value="1"/>
</dbReference>
<comment type="cofactor">
    <cofactor evidence="2">
        <name>Mg(2+)</name>
        <dbReference type="ChEBI" id="CHEBI:18420"/>
    </cofactor>
</comment>
<keyword evidence="9 15" id="KW-0067">ATP-binding</keyword>
<dbReference type="SUPFAM" id="SSF52440">
    <property type="entry name" value="PreATP-grasp domain"/>
    <property type="match status" value="1"/>
</dbReference>
<feature type="domain" description="ATP-grasp" evidence="16">
    <location>
        <begin position="115"/>
        <end position="339"/>
    </location>
</feature>
<protein>
    <recommendedName>
        <fullName evidence="4 14">Phosphoribosylamine--glycine ligase</fullName>
        <ecNumber evidence="4 14">6.3.4.13</ecNumber>
    </recommendedName>
    <alternativeName>
        <fullName evidence="14">GARS</fullName>
    </alternativeName>
    <alternativeName>
        <fullName evidence="12 14">Glycinamide ribonucleotide synthetase</fullName>
    </alternativeName>
    <alternativeName>
        <fullName evidence="13 14">Phosphoribosylglycinamide synthetase</fullName>
    </alternativeName>
</protein>
<dbReference type="eggNOG" id="COG0151">
    <property type="taxonomic scope" value="Bacteria"/>
</dbReference>
<evidence type="ECO:0000256" key="15">
    <source>
        <dbReference type="PROSITE-ProRule" id="PRU00409"/>
    </source>
</evidence>
<gene>
    <name evidence="14" type="primary">purD</name>
    <name evidence="17" type="ordered locus">Spica_2418</name>
</gene>
<keyword evidence="18" id="KW-1185">Reference proteome</keyword>
<dbReference type="SUPFAM" id="SSF51246">
    <property type="entry name" value="Rudiment single hybrid motif"/>
    <property type="match status" value="1"/>
</dbReference>
<evidence type="ECO:0000256" key="5">
    <source>
        <dbReference type="ARBA" id="ARBA00022598"/>
    </source>
</evidence>
<dbReference type="RefSeq" id="WP_013969808.1">
    <property type="nucleotide sequence ID" value="NC_015732.1"/>
</dbReference>
<evidence type="ECO:0000256" key="10">
    <source>
        <dbReference type="ARBA" id="ARBA00023211"/>
    </source>
</evidence>
<dbReference type="EC" id="6.3.4.13" evidence="4 14"/>
<dbReference type="InterPro" id="IPR000115">
    <property type="entry name" value="PRibGlycinamide_synth"/>
</dbReference>
<evidence type="ECO:0000256" key="3">
    <source>
        <dbReference type="ARBA" id="ARBA00005174"/>
    </source>
</evidence>
<evidence type="ECO:0000256" key="7">
    <source>
        <dbReference type="ARBA" id="ARBA00022741"/>
    </source>
</evidence>
<evidence type="ECO:0000256" key="1">
    <source>
        <dbReference type="ARBA" id="ARBA00001936"/>
    </source>
</evidence>
<dbReference type="GO" id="GO:0006189">
    <property type="term" value="P:'de novo' IMP biosynthetic process"/>
    <property type="evidence" value="ECO:0007669"/>
    <property type="project" value="UniProtKB-UniRule"/>
</dbReference>
<dbReference type="Pfam" id="PF02844">
    <property type="entry name" value="GARS_N"/>
    <property type="match status" value="1"/>
</dbReference>
<comment type="similarity">
    <text evidence="11 14">Belongs to the GARS family.</text>
</comment>
<dbReference type="Pfam" id="PF01071">
    <property type="entry name" value="GARS_A"/>
    <property type="match status" value="1"/>
</dbReference>
<dbReference type="STRING" id="744872.Spica_2418"/>
<comment type="pathway">
    <text evidence="3 14">Purine metabolism; IMP biosynthesis via de novo pathway; N(1)-(5-phospho-D-ribosyl)glycinamide from 5-phospho-alpha-D-ribose 1-diphosphate: step 2/2.</text>
</comment>
<dbReference type="InterPro" id="IPR020560">
    <property type="entry name" value="PRibGlycinamide_synth_C-dom"/>
</dbReference>
<dbReference type="InterPro" id="IPR020559">
    <property type="entry name" value="PRibGlycinamide_synth_CS"/>
</dbReference>
<proteinExistence type="inferred from homology"/>
<evidence type="ECO:0000256" key="9">
    <source>
        <dbReference type="ARBA" id="ARBA00022840"/>
    </source>
</evidence>
<dbReference type="PROSITE" id="PS00184">
    <property type="entry name" value="GARS"/>
    <property type="match status" value="1"/>
</dbReference>
<dbReference type="OrthoDB" id="9807240at2"/>
<keyword evidence="5 14" id="KW-0436">Ligase</keyword>
<dbReference type="Gene3D" id="3.90.600.10">
    <property type="entry name" value="Phosphoribosylglycinamide synthetase, C-terminal domain"/>
    <property type="match status" value="1"/>
</dbReference>
<evidence type="ECO:0000256" key="4">
    <source>
        <dbReference type="ARBA" id="ARBA00013255"/>
    </source>
</evidence>
<dbReference type="SMART" id="SM01210">
    <property type="entry name" value="GARS_C"/>
    <property type="match status" value="1"/>
</dbReference>
<dbReference type="Proteomes" id="UP000000503">
    <property type="component" value="Chromosome"/>
</dbReference>
<sequence length="460" mass="48632">MKVLVIGSGGREHALAWKLAQSVRVTTVYVAPGNGGTALEHKCRNVPVPGSDPSRPEAQEYLVDFVRREGIELTVVGPEAPLAAGLADRFTAAGLPVVGPEAKTAQLESSKAYAKAFMAKYGVRTARSTTVNTLESAMALVTEHFAGNPPHKPTGRPLVIKADGLAAGKGVVITDRADEASATIEEFMEHRALGTAGTTLVIEEYLEGKEVSILAAVQAGPDLAPGTARILPFIPARDHKRRYDGSQGPNTGGMGAIAPVADFSEAARTDFEKHILEPTLRGLEAEGLSYRGFIFFGLMVQDNRCYLLEYNVRLGDPETQAVLPLMGSDLAELCLSIAGGTLHQYNLTWKPGFVCAPVAVAEGYPGTYRKGDPISIERDKIAAAGAQVFIAGASMNQKALDTGTPDSGDGEGSLLRTTGGRVLAVSAYGTNLEDARSRAYQGMDGVHFTGMGFRRDIGTC</sequence>
<evidence type="ECO:0000256" key="8">
    <source>
        <dbReference type="ARBA" id="ARBA00022755"/>
    </source>
</evidence>
<dbReference type="InterPro" id="IPR011054">
    <property type="entry name" value="Rudment_hybrid_motif"/>
</dbReference>
<keyword evidence="10" id="KW-0464">Manganese</keyword>
<dbReference type="GO" id="GO:0005524">
    <property type="term" value="F:ATP binding"/>
    <property type="evidence" value="ECO:0007669"/>
    <property type="project" value="UniProtKB-UniRule"/>
</dbReference>
<evidence type="ECO:0000256" key="2">
    <source>
        <dbReference type="ARBA" id="ARBA00001946"/>
    </source>
</evidence>